<dbReference type="Gene3D" id="2.60.40.150">
    <property type="entry name" value="C2 domain"/>
    <property type="match status" value="1"/>
</dbReference>
<feature type="compositionally biased region" description="Pro residues" evidence="1">
    <location>
        <begin position="159"/>
        <end position="169"/>
    </location>
</feature>
<comment type="caution">
    <text evidence="3">The sequence shown here is derived from an EMBL/GenBank/DDBJ whole genome shotgun (WGS) entry which is preliminary data.</text>
</comment>
<evidence type="ECO:0000256" key="1">
    <source>
        <dbReference type="SAM" id="MobiDB-lite"/>
    </source>
</evidence>
<dbReference type="InterPro" id="IPR035892">
    <property type="entry name" value="C2_domain_sf"/>
</dbReference>
<dbReference type="SUPFAM" id="SSF49562">
    <property type="entry name" value="C2 domain (Calcium/lipid-binding domain, CaLB)"/>
    <property type="match status" value="1"/>
</dbReference>
<dbReference type="InterPro" id="IPR052981">
    <property type="entry name" value="Ingression_C2_domain"/>
</dbReference>
<dbReference type="PANTHER" id="PTHR47052">
    <property type="entry name" value="CONSERVED SERINE PROLINE-RICH PROTEIN (AFU_ORTHOLOGUE AFUA_2G01790)"/>
    <property type="match status" value="1"/>
</dbReference>
<feature type="region of interest" description="Disordered" evidence="1">
    <location>
        <begin position="125"/>
        <end position="169"/>
    </location>
</feature>
<evidence type="ECO:0000313" key="4">
    <source>
        <dbReference type="Proteomes" id="UP001190700"/>
    </source>
</evidence>
<evidence type="ECO:0000313" key="3">
    <source>
        <dbReference type="EMBL" id="KAK3267600.1"/>
    </source>
</evidence>
<dbReference type="CDD" id="cd00030">
    <property type="entry name" value="C2"/>
    <property type="match status" value="1"/>
</dbReference>
<dbReference type="Pfam" id="PF00168">
    <property type="entry name" value="C2"/>
    <property type="match status" value="1"/>
</dbReference>
<dbReference type="SMART" id="SM00239">
    <property type="entry name" value="C2"/>
    <property type="match status" value="1"/>
</dbReference>
<accession>A0AAE0FXV8</accession>
<organism evidence="3 4">
    <name type="scientific">Cymbomonas tetramitiformis</name>
    <dbReference type="NCBI Taxonomy" id="36881"/>
    <lineage>
        <taxon>Eukaryota</taxon>
        <taxon>Viridiplantae</taxon>
        <taxon>Chlorophyta</taxon>
        <taxon>Pyramimonadophyceae</taxon>
        <taxon>Pyramimonadales</taxon>
        <taxon>Pyramimonadaceae</taxon>
        <taxon>Cymbomonas</taxon>
    </lineage>
</organism>
<feature type="domain" description="C2" evidence="2">
    <location>
        <begin position="1"/>
        <end position="102"/>
    </location>
</feature>
<name>A0AAE0FXV8_9CHLO</name>
<reference evidence="3 4" key="1">
    <citation type="journal article" date="2015" name="Genome Biol. Evol.">
        <title>Comparative Genomics of a Bacterivorous Green Alga Reveals Evolutionary Causalities and Consequences of Phago-Mixotrophic Mode of Nutrition.</title>
        <authorList>
            <person name="Burns J.A."/>
            <person name="Paasch A."/>
            <person name="Narechania A."/>
            <person name="Kim E."/>
        </authorList>
    </citation>
    <scope>NUCLEOTIDE SEQUENCE [LARGE SCALE GENOMIC DNA]</scope>
    <source>
        <strain evidence="3 4">PLY_AMNH</strain>
    </source>
</reference>
<proteinExistence type="predicted"/>
<dbReference type="AlphaFoldDB" id="A0AAE0FXV8"/>
<dbReference type="InterPro" id="IPR000008">
    <property type="entry name" value="C2_dom"/>
</dbReference>
<dbReference type="PANTHER" id="PTHR47052:SF3">
    <property type="entry name" value="INGRESSION PROTEIN 1"/>
    <property type="match status" value="1"/>
</dbReference>
<sequence>MPPGSLHVNVLQAHRLRDSQTFGTQDPYCVVKVGRAVNKTKTHTDGGTNPVWNERFVYSLQTEEEVEISIWNKNQLMTDDSLGTVRIPLMKVFTDGHDDVEAPVICPKGTARGVVKIILQFTPTASPASVQPGDGRRPSMNYPAPTPTLGPAPSMNFPAPTPTLGPAPP</sequence>
<keyword evidence="4" id="KW-1185">Reference proteome</keyword>
<protein>
    <recommendedName>
        <fullName evidence="2">C2 domain-containing protein</fullName>
    </recommendedName>
</protein>
<dbReference type="EMBL" id="LGRX02012316">
    <property type="protein sequence ID" value="KAK3267600.1"/>
    <property type="molecule type" value="Genomic_DNA"/>
</dbReference>
<dbReference type="Proteomes" id="UP001190700">
    <property type="component" value="Unassembled WGS sequence"/>
</dbReference>
<gene>
    <name evidence="3" type="ORF">CYMTET_23856</name>
</gene>
<dbReference type="PROSITE" id="PS50004">
    <property type="entry name" value="C2"/>
    <property type="match status" value="1"/>
</dbReference>
<evidence type="ECO:0000259" key="2">
    <source>
        <dbReference type="PROSITE" id="PS50004"/>
    </source>
</evidence>